<dbReference type="OrthoDB" id="8482039at2"/>
<dbReference type="KEGG" id="ret:RHE_CH01988"/>
<organism evidence="1 2">
    <name type="scientific">Rhizobium etli (strain ATCC 51251 / DSM 11541 / JCM 21823 / NBRC 15573 / CFN 42)</name>
    <dbReference type="NCBI Taxonomy" id="347834"/>
    <lineage>
        <taxon>Bacteria</taxon>
        <taxon>Pseudomonadati</taxon>
        <taxon>Pseudomonadota</taxon>
        <taxon>Alphaproteobacteria</taxon>
        <taxon>Hyphomicrobiales</taxon>
        <taxon>Rhizobiaceae</taxon>
        <taxon>Rhizobium/Agrobacterium group</taxon>
        <taxon>Rhizobium</taxon>
    </lineage>
</organism>
<dbReference type="HOGENOM" id="CLU_1569435_0_0_5"/>
<evidence type="ECO:0000313" key="2">
    <source>
        <dbReference type="Proteomes" id="UP000001936"/>
    </source>
</evidence>
<sequence length="170" mass="19647">MADEKTEIIRARIDKATKADFEAIATSFDKTPSDQLRELIEEFIGKYADRIDDRVVVHIYQPAKYDYGAWRVTVKLRNPGEGLWHGSEIPFPLPELPKRRIASDPEYVAIVVRNNEIDLGGKFVLGEWRGHIYTNGVPENENPTPLEMVKEELWRTVIEIIDRFGRKPNQ</sequence>
<accession>Q2K8R3</accession>
<dbReference type="RefSeq" id="WP_011425262.1">
    <property type="nucleotide sequence ID" value="NC_007761.1"/>
</dbReference>
<gene>
    <name evidence="1" type="ordered locus">RHE_CH01988</name>
</gene>
<proteinExistence type="predicted"/>
<keyword evidence="2" id="KW-1185">Reference proteome</keyword>
<dbReference type="Proteomes" id="UP000001936">
    <property type="component" value="Chromosome"/>
</dbReference>
<dbReference type="AlphaFoldDB" id="Q2K8R3"/>
<protein>
    <submittedName>
        <fullName evidence="1">Uncharacterized protein</fullName>
    </submittedName>
</protein>
<dbReference type="EMBL" id="CP000133">
    <property type="protein sequence ID" value="ABC90773.1"/>
    <property type="molecule type" value="Genomic_DNA"/>
</dbReference>
<reference evidence="1 2" key="1">
    <citation type="journal article" date="2006" name="Proc. Natl. Acad. Sci. U.S.A.">
        <title>The partitioned Rhizobium etli genome: genetic and metabolic redundancy in seven interacting replicons.</title>
        <authorList>
            <person name="Gonzalez V."/>
            <person name="Santamaria R.I."/>
            <person name="Bustos P."/>
            <person name="Hernandez-Gonzalez I."/>
            <person name="Medrano-Soto A."/>
            <person name="Moreno-Hagelsieb G."/>
            <person name="Janga S.C."/>
            <person name="Ramirez M.A."/>
            <person name="Jimenez-Jacinto V."/>
            <person name="Collado-Vides J."/>
            <person name="Davila G."/>
        </authorList>
    </citation>
    <scope>NUCLEOTIDE SEQUENCE [LARGE SCALE GENOMIC DNA]</scope>
    <source>
        <strain evidence="2">ATCC 51251 / DSM 11541 / JCM 21823 / NBRC 15573 / CFN 42</strain>
    </source>
</reference>
<name>Q2K8R3_RHIEC</name>
<evidence type="ECO:0000313" key="1">
    <source>
        <dbReference type="EMBL" id="ABC90773.1"/>
    </source>
</evidence>